<dbReference type="EMBL" id="CP060394">
    <property type="protein sequence ID" value="QNI34121.1"/>
    <property type="molecule type" value="Genomic_DNA"/>
</dbReference>
<dbReference type="AlphaFoldDB" id="A0A7G8BNK1"/>
<evidence type="ECO:0000256" key="1">
    <source>
        <dbReference type="SAM" id="MobiDB-lite"/>
    </source>
</evidence>
<protein>
    <submittedName>
        <fullName evidence="2">Uncharacterized protein</fullName>
    </submittedName>
</protein>
<reference evidence="2 3" key="1">
    <citation type="submission" date="2020-08" db="EMBL/GenBank/DDBJ databases">
        <title>Edaphobacter telluris sp. nov. and Acidobacterium dinghuensis sp. nov., two acidobacteria isolated from forest soil.</title>
        <authorList>
            <person name="Fu J."/>
            <person name="Qiu L."/>
        </authorList>
    </citation>
    <scope>NUCLEOTIDE SEQUENCE [LARGE SCALE GENOMIC DNA]</scope>
    <source>
        <strain evidence="2">4Y35</strain>
    </source>
</reference>
<organism evidence="2 3">
    <name type="scientific">Alloacidobacterium dinghuense</name>
    <dbReference type="NCBI Taxonomy" id="2763107"/>
    <lineage>
        <taxon>Bacteria</taxon>
        <taxon>Pseudomonadati</taxon>
        <taxon>Acidobacteriota</taxon>
        <taxon>Terriglobia</taxon>
        <taxon>Terriglobales</taxon>
        <taxon>Acidobacteriaceae</taxon>
        <taxon>Alloacidobacterium</taxon>
    </lineage>
</organism>
<gene>
    <name evidence="2" type="ORF">H7849_09555</name>
</gene>
<evidence type="ECO:0000313" key="2">
    <source>
        <dbReference type="EMBL" id="QNI34121.1"/>
    </source>
</evidence>
<name>A0A7G8BNK1_9BACT</name>
<proteinExistence type="predicted"/>
<feature type="region of interest" description="Disordered" evidence="1">
    <location>
        <begin position="33"/>
        <end position="61"/>
    </location>
</feature>
<dbReference type="RefSeq" id="WP_186746019.1">
    <property type="nucleotide sequence ID" value="NZ_CP060394.1"/>
</dbReference>
<sequence length="208" mass="22818">MAVAQQQATTAHIRFVFENPKLQPGSYVLDINEDGTGHFKSEPGSEASPDAEGIAPQGVNTDIKIEEPLRNSLFKTARSHNHFDVACESTKSKVAFTGKKVLQYNGPDGQGSCTFNWSHDQQLMKVVDDLIAVAFTLEEGRRLAVEHEHNRLGLDAELAELQDAMKAGRAQQIQNISPQLEAIAADESVMQRARLRARQLLAGDVKPS</sequence>
<dbReference type="Proteomes" id="UP000515312">
    <property type="component" value="Chromosome"/>
</dbReference>
<keyword evidence="3" id="KW-1185">Reference proteome</keyword>
<evidence type="ECO:0000313" key="3">
    <source>
        <dbReference type="Proteomes" id="UP000515312"/>
    </source>
</evidence>
<accession>A0A7G8BNK1</accession>
<dbReference type="KEGG" id="adin:H7849_09555"/>